<keyword evidence="2" id="KW-0378">Hydrolase</keyword>
<dbReference type="EMBL" id="QPFP01000029">
    <property type="protein sequence ID" value="TEB29084.1"/>
    <property type="molecule type" value="Genomic_DNA"/>
</dbReference>
<dbReference type="OrthoDB" id="3512845at2759"/>
<gene>
    <name evidence="2" type="ORF">FA13DRAFT_1735189</name>
</gene>
<dbReference type="GO" id="GO:0046403">
    <property type="term" value="F:polynucleotide 3'-phosphatase activity"/>
    <property type="evidence" value="ECO:0007669"/>
    <property type="project" value="TreeGrafter"/>
</dbReference>
<evidence type="ECO:0000256" key="1">
    <source>
        <dbReference type="SAM" id="MobiDB-lite"/>
    </source>
</evidence>
<keyword evidence="3" id="KW-1185">Reference proteome</keyword>
<dbReference type="InterPro" id="IPR027417">
    <property type="entry name" value="P-loop_NTPase"/>
</dbReference>
<organism evidence="2 3">
    <name type="scientific">Coprinellus micaceus</name>
    <name type="common">Glistening ink-cap mushroom</name>
    <name type="synonym">Coprinus micaceus</name>
    <dbReference type="NCBI Taxonomy" id="71717"/>
    <lineage>
        <taxon>Eukaryota</taxon>
        <taxon>Fungi</taxon>
        <taxon>Dikarya</taxon>
        <taxon>Basidiomycota</taxon>
        <taxon>Agaricomycotina</taxon>
        <taxon>Agaricomycetes</taxon>
        <taxon>Agaricomycetidae</taxon>
        <taxon>Agaricales</taxon>
        <taxon>Agaricineae</taxon>
        <taxon>Psathyrellaceae</taxon>
        <taxon>Coprinellus</taxon>
    </lineage>
</organism>
<evidence type="ECO:0000313" key="3">
    <source>
        <dbReference type="Proteomes" id="UP000298030"/>
    </source>
</evidence>
<sequence length="322" mass="35398">MTSWESPSAETASPRIDHASEAAFTAPATTVISGPTDDAVSMNVGNGRLEESITTPGGPFSPSQVVLILCGLIASGKSTFAEQLQGHFPEFRRCNQDDLGDRRRVEQLARDSLANGHSVCIDRTNFNASQRFHWIKIAREFPGTQIWVIVFDTPYEVCAARLKARTGHPTITNPEQGLSVLSRFASDFEHPQDYEGYHRILYLKPLDHPIPEYGQTDIAAILEQVRDSGPIIQAQQSRQEEFTPSRATRGSPGYQGGRGRGRGHPRPQQRGGHWRGGGPTYSYETPAPDQPLAHRGGWRGGRGRSSGGWRDRPSSGNSPDMQ</sequence>
<dbReference type="Pfam" id="PF13671">
    <property type="entry name" value="AAA_33"/>
    <property type="match status" value="1"/>
</dbReference>
<dbReference type="Gene3D" id="3.40.50.300">
    <property type="entry name" value="P-loop containing nucleotide triphosphate hydrolases"/>
    <property type="match status" value="1"/>
</dbReference>
<dbReference type="Proteomes" id="UP000298030">
    <property type="component" value="Unassembled WGS sequence"/>
</dbReference>
<dbReference type="AlphaFoldDB" id="A0A4Y7T555"/>
<dbReference type="GO" id="GO:0046404">
    <property type="term" value="F:ATP-dependent polydeoxyribonucleotide 5'-hydroxyl-kinase activity"/>
    <property type="evidence" value="ECO:0007669"/>
    <property type="project" value="TreeGrafter"/>
</dbReference>
<feature type="region of interest" description="Disordered" evidence="1">
    <location>
        <begin position="235"/>
        <end position="322"/>
    </location>
</feature>
<reference evidence="2 3" key="1">
    <citation type="journal article" date="2019" name="Nat. Ecol. Evol.">
        <title>Megaphylogeny resolves global patterns of mushroom evolution.</title>
        <authorList>
            <person name="Varga T."/>
            <person name="Krizsan K."/>
            <person name="Foldi C."/>
            <person name="Dima B."/>
            <person name="Sanchez-Garcia M."/>
            <person name="Sanchez-Ramirez S."/>
            <person name="Szollosi G.J."/>
            <person name="Szarkandi J.G."/>
            <person name="Papp V."/>
            <person name="Albert L."/>
            <person name="Andreopoulos W."/>
            <person name="Angelini C."/>
            <person name="Antonin V."/>
            <person name="Barry K.W."/>
            <person name="Bougher N.L."/>
            <person name="Buchanan P."/>
            <person name="Buyck B."/>
            <person name="Bense V."/>
            <person name="Catcheside P."/>
            <person name="Chovatia M."/>
            <person name="Cooper J."/>
            <person name="Damon W."/>
            <person name="Desjardin D."/>
            <person name="Finy P."/>
            <person name="Geml J."/>
            <person name="Haridas S."/>
            <person name="Hughes K."/>
            <person name="Justo A."/>
            <person name="Karasinski D."/>
            <person name="Kautmanova I."/>
            <person name="Kiss B."/>
            <person name="Kocsube S."/>
            <person name="Kotiranta H."/>
            <person name="LaButti K.M."/>
            <person name="Lechner B.E."/>
            <person name="Liimatainen K."/>
            <person name="Lipzen A."/>
            <person name="Lukacs Z."/>
            <person name="Mihaltcheva S."/>
            <person name="Morgado L.N."/>
            <person name="Niskanen T."/>
            <person name="Noordeloos M.E."/>
            <person name="Ohm R.A."/>
            <person name="Ortiz-Santana B."/>
            <person name="Ovrebo C."/>
            <person name="Racz N."/>
            <person name="Riley R."/>
            <person name="Savchenko A."/>
            <person name="Shiryaev A."/>
            <person name="Soop K."/>
            <person name="Spirin V."/>
            <person name="Szebenyi C."/>
            <person name="Tomsovsky M."/>
            <person name="Tulloss R.E."/>
            <person name="Uehling J."/>
            <person name="Grigoriev I.V."/>
            <person name="Vagvolgyi C."/>
            <person name="Papp T."/>
            <person name="Martin F.M."/>
            <person name="Miettinen O."/>
            <person name="Hibbett D.S."/>
            <person name="Nagy L.G."/>
        </authorList>
    </citation>
    <scope>NUCLEOTIDE SEQUENCE [LARGE SCALE GENOMIC DNA]</scope>
    <source>
        <strain evidence="2 3">FP101781</strain>
    </source>
</reference>
<accession>A0A4Y7T555</accession>
<dbReference type="STRING" id="71717.A0A4Y7T555"/>
<name>A0A4Y7T555_COPMI</name>
<dbReference type="PANTHER" id="PTHR12083">
    <property type="entry name" value="BIFUNCTIONAL POLYNUCLEOTIDE PHOSPHATASE/KINASE"/>
    <property type="match status" value="1"/>
</dbReference>
<dbReference type="PANTHER" id="PTHR12083:SF9">
    <property type="entry name" value="BIFUNCTIONAL POLYNUCLEOTIDE PHOSPHATASE_KINASE"/>
    <property type="match status" value="1"/>
</dbReference>
<comment type="caution">
    <text evidence="2">The sequence shown here is derived from an EMBL/GenBank/DDBJ whole genome shotgun (WGS) entry which is preliminary data.</text>
</comment>
<dbReference type="SUPFAM" id="SSF52540">
    <property type="entry name" value="P-loop containing nucleoside triphosphate hydrolases"/>
    <property type="match status" value="1"/>
</dbReference>
<dbReference type="GO" id="GO:0006281">
    <property type="term" value="P:DNA repair"/>
    <property type="evidence" value="ECO:0007669"/>
    <property type="project" value="TreeGrafter"/>
</dbReference>
<proteinExistence type="predicted"/>
<dbReference type="GO" id="GO:0003690">
    <property type="term" value="F:double-stranded DNA binding"/>
    <property type="evidence" value="ECO:0007669"/>
    <property type="project" value="TreeGrafter"/>
</dbReference>
<evidence type="ECO:0000313" key="2">
    <source>
        <dbReference type="EMBL" id="TEB29084.1"/>
    </source>
</evidence>
<protein>
    <submittedName>
        <fullName evidence="2">P-loop containing nucleoside triphosphate hydrolase protein</fullName>
    </submittedName>
</protein>